<dbReference type="AlphaFoldDB" id="A0A0C2FU61"/>
<dbReference type="EMBL" id="KN744402">
    <property type="protein sequence ID" value="KIH52150.1"/>
    <property type="molecule type" value="Genomic_DNA"/>
</dbReference>
<dbReference type="PANTHER" id="PTHR21700:SF39">
    <property type="entry name" value="TRANSTHYRETIN-LIKE FAMILY PROTEIN"/>
    <property type="match status" value="1"/>
</dbReference>
<sequence length="130" mass="14328">MQLLILLSFVASSLALLGIGSQQSVAVKGKLICDGKPAVGVKVKLYEKESLLDVKMDEGKTDRNGEFLLSGYKTEISTIDPKVNIYHKCNHIGLCYRKFGITIPDDYITKGKTPKKTYDIGTINLANKFT</sequence>
<organism evidence="6 7">
    <name type="scientific">Ancylostoma duodenale</name>
    <dbReference type="NCBI Taxonomy" id="51022"/>
    <lineage>
        <taxon>Eukaryota</taxon>
        <taxon>Metazoa</taxon>
        <taxon>Ecdysozoa</taxon>
        <taxon>Nematoda</taxon>
        <taxon>Chromadorea</taxon>
        <taxon>Rhabditida</taxon>
        <taxon>Rhabditina</taxon>
        <taxon>Rhabditomorpha</taxon>
        <taxon>Strongyloidea</taxon>
        <taxon>Ancylostomatidae</taxon>
        <taxon>Ancylostomatinae</taxon>
        <taxon>Ancylostoma</taxon>
    </lineage>
</organism>
<evidence type="ECO:0000256" key="2">
    <source>
        <dbReference type="ARBA" id="ARBA00010112"/>
    </source>
</evidence>
<feature type="non-terminal residue" evidence="6">
    <location>
        <position position="130"/>
    </location>
</feature>
<evidence type="ECO:0000256" key="4">
    <source>
        <dbReference type="ARBA" id="ARBA00022729"/>
    </source>
</evidence>
<feature type="chain" id="PRO_5012271994" evidence="5">
    <location>
        <begin position="16"/>
        <end position="130"/>
    </location>
</feature>
<evidence type="ECO:0000256" key="5">
    <source>
        <dbReference type="SAM" id="SignalP"/>
    </source>
</evidence>
<evidence type="ECO:0000313" key="6">
    <source>
        <dbReference type="EMBL" id="KIH52150.1"/>
    </source>
</evidence>
<evidence type="ECO:0000256" key="1">
    <source>
        <dbReference type="ARBA" id="ARBA00004613"/>
    </source>
</evidence>
<dbReference type="Gene3D" id="2.60.40.3330">
    <property type="match status" value="1"/>
</dbReference>
<keyword evidence="4 5" id="KW-0732">Signal</keyword>
<dbReference type="Proteomes" id="UP000054047">
    <property type="component" value="Unassembled WGS sequence"/>
</dbReference>
<dbReference type="OrthoDB" id="73919at2759"/>
<accession>A0A0C2FU61</accession>
<evidence type="ECO:0000256" key="3">
    <source>
        <dbReference type="ARBA" id="ARBA00022525"/>
    </source>
</evidence>
<comment type="similarity">
    <text evidence="2">Belongs to the nematode transthyretin-like family.</text>
</comment>
<protein>
    <submittedName>
        <fullName evidence="6">Transthyretin-like family protein</fullName>
    </submittedName>
</protein>
<dbReference type="InterPro" id="IPR001534">
    <property type="entry name" value="Transthyretin-like"/>
</dbReference>
<feature type="signal peptide" evidence="5">
    <location>
        <begin position="1"/>
        <end position="15"/>
    </location>
</feature>
<evidence type="ECO:0000313" key="7">
    <source>
        <dbReference type="Proteomes" id="UP000054047"/>
    </source>
</evidence>
<dbReference type="GO" id="GO:0009986">
    <property type="term" value="C:cell surface"/>
    <property type="evidence" value="ECO:0007669"/>
    <property type="project" value="InterPro"/>
</dbReference>
<dbReference type="Pfam" id="PF01060">
    <property type="entry name" value="TTR-52"/>
    <property type="match status" value="1"/>
</dbReference>
<gene>
    <name evidence="6" type="ORF">ANCDUO_17750</name>
</gene>
<comment type="subcellular location">
    <subcellularLocation>
        <location evidence="1">Secreted</location>
    </subcellularLocation>
</comment>
<name>A0A0C2FU61_9BILA</name>
<reference evidence="6 7" key="1">
    <citation type="submission" date="2013-12" db="EMBL/GenBank/DDBJ databases">
        <title>Draft genome of the parsitic nematode Ancylostoma duodenale.</title>
        <authorList>
            <person name="Mitreva M."/>
        </authorList>
    </citation>
    <scope>NUCLEOTIDE SEQUENCE [LARGE SCALE GENOMIC DNA]</scope>
    <source>
        <strain evidence="6 7">Zhejiang</strain>
    </source>
</reference>
<keyword evidence="7" id="KW-1185">Reference proteome</keyword>
<dbReference type="PANTHER" id="PTHR21700">
    <property type="entry name" value="TRANSTHYRETIN-LIKE FAMILY PROTEIN-RELATED"/>
    <property type="match status" value="1"/>
</dbReference>
<dbReference type="GO" id="GO:0005576">
    <property type="term" value="C:extracellular region"/>
    <property type="evidence" value="ECO:0007669"/>
    <property type="project" value="UniProtKB-SubCell"/>
</dbReference>
<keyword evidence="3" id="KW-0964">Secreted</keyword>
<proteinExistence type="inferred from homology"/>
<dbReference type="InterPro" id="IPR038479">
    <property type="entry name" value="Transthyretin-like_sf"/>
</dbReference>